<dbReference type="Pfam" id="PF04112">
    <property type="entry name" value="Mak10"/>
    <property type="match status" value="1"/>
</dbReference>
<accession>A0A8H4R9E3</accession>
<dbReference type="GO" id="GO:0031417">
    <property type="term" value="C:NatC complex"/>
    <property type="evidence" value="ECO:0007669"/>
    <property type="project" value="InterPro"/>
</dbReference>
<comment type="similarity">
    <text evidence="2">Belongs to the MAK10 family.</text>
</comment>
<dbReference type="InterPro" id="IPR057982">
    <property type="entry name" value="TPR_NAA35"/>
</dbReference>
<sequence length="831" mass="94741">MEDEYDFSQSLLPEEIIGIIDHLLCDEMAWHMGYPLAQTIFSSLYIDRLLDPCPTNLEQTYFDRSESCSDEPLNLQILRAYCLGLEEDFVTHTFNRSLLENIEHDAILDLIAETTKLLCDSHNISDELKDALDCRLTFRASFLRTVELADSRTSLEDKKAHWTALQAFLPALKSSASLGRPVPASFSHKLQRKLASTTPPRPIVQISKEAAYDFLERICRDGSVAAEVLRYYDSHSLMQRKPQPATYIRTLLQHYIFGDMTILGTVSIRQVLDADLASVVMPAHMLLDRANDEIELPSDPRFKMANQMEVFRSRAAGSYLDILRTLCQNRCRIRRTLCRTISDWEVLQLDSEELDMDLRQYTGEEPTVTPNNSHEPTYSFPLSSWAYFYKLRQMEWLVQMGFELEVYQADEHATMYWYLQYLAKTRSRHLERIRGFVVQALGENRRTSAVSREKREEYITALDFINYHTLESTATYGFADALSCLFVVLARFSLIQSPPRPYSDDYKRYEVRMKPFQLIGLPELIPFDDLTKIVTQPEGSIVDLLQFAAESVQGAKKGFELLSKLNPKEAFCQGSHDSWLKNVKDCLKACIFTGISIASVRKAYEGMGKNEKIKIRIEIPTSGKGYHGWKESSGDERCDFLAAAYHKKKPNDYYVTLPQFTRVTYRDVYPAIDPTDPSNSQAGKAVVITGASKGLGRLVFTPPHYLQEYNLTITKKPFAKPFAKARPKTIVLVARSAETLETTQQEVLSINKNIEVLTVPTDISSETSVTALWDKVKTHFGKADVLINNAGPLHNGTIADMPVSKWRQYFETNIRGSFLQTQNFLKPLGKS</sequence>
<organism evidence="6 7">
    <name type="scientific">Cudoniella acicularis</name>
    <dbReference type="NCBI Taxonomy" id="354080"/>
    <lineage>
        <taxon>Eukaryota</taxon>
        <taxon>Fungi</taxon>
        <taxon>Dikarya</taxon>
        <taxon>Ascomycota</taxon>
        <taxon>Pezizomycotina</taxon>
        <taxon>Leotiomycetes</taxon>
        <taxon>Helotiales</taxon>
        <taxon>Tricladiaceae</taxon>
        <taxon>Cudoniella</taxon>
    </lineage>
</organism>
<dbReference type="Pfam" id="PF25789">
    <property type="entry name" value="TPR_NAA35"/>
    <property type="match status" value="1"/>
</dbReference>
<evidence type="ECO:0000256" key="2">
    <source>
        <dbReference type="ARBA" id="ARBA00006289"/>
    </source>
</evidence>
<dbReference type="CDD" id="cd05233">
    <property type="entry name" value="SDR_c"/>
    <property type="match status" value="1"/>
</dbReference>
<feature type="domain" description="NAA35-like N-terminal" evidence="4">
    <location>
        <begin position="2"/>
        <end position="85"/>
    </location>
</feature>
<dbReference type="Pfam" id="PF00106">
    <property type="entry name" value="adh_short"/>
    <property type="match status" value="1"/>
</dbReference>
<dbReference type="InterPro" id="IPR036291">
    <property type="entry name" value="NAD(P)-bd_dom_sf"/>
</dbReference>
<reference evidence="6 7" key="1">
    <citation type="submission" date="2020-03" db="EMBL/GenBank/DDBJ databases">
        <title>Draft Genome Sequence of Cudoniella acicularis.</title>
        <authorList>
            <person name="Buettner E."/>
            <person name="Kellner H."/>
        </authorList>
    </citation>
    <scope>NUCLEOTIDE SEQUENCE [LARGE SCALE GENOMIC DNA]</scope>
    <source>
        <strain evidence="6 7">DSM 108380</strain>
    </source>
</reference>
<evidence type="ECO:0000256" key="1">
    <source>
        <dbReference type="ARBA" id="ARBA00004496"/>
    </source>
</evidence>
<keyword evidence="3" id="KW-0963">Cytoplasm</keyword>
<proteinExistence type="inferred from homology"/>
<name>A0A8H4R9E3_9HELO</name>
<evidence type="ECO:0000313" key="6">
    <source>
        <dbReference type="EMBL" id="KAF4625910.1"/>
    </source>
</evidence>
<dbReference type="PANTHER" id="PTHR21373">
    <property type="entry name" value="GLUCOSE REPRESSIBLE PROTEIN MAK10"/>
    <property type="match status" value="1"/>
</dbReference>
<evidence type="ECO:0000259" key="5">
    <source>
        <dbReference type="Pfam" id="PF25789"/>
    </source>
</evidence>
<feature type="domain" description="NAA35-like TPR repeats" evidence="5">
    <location>
        <begin position="241"/>
        <end position="600"/>
    </location>
</feature>
<dbReference type="InterPro" id="IPR007244">
    <property type="entry name" value="Naa35_N"/>
</dbReference>
<evidence type="ECO:0000259" key="4">
    <source>
        <dbReference type="Pfam" id="PF04112"/>
    </source>
</evidence>
<dbReference type="InterPro" id="IPR002347">
    <property type="entry name" value="SDR_fam"/>
</dbReference>
<gene>
    <name evidence="6" type="ORF">G7Y89_g12252</name>
</gene>
<dbReference type="AlphaFoldDB" id="A0A8H4R9E3"/>
<dbReference type="InterPro" id="IPR057983">
    <property type="entry name" value="NAA35-like_N"/>
</dbReference>
<protein>
    <submittedName>
        <fullName evidence="6">Uncharacterized protein</fullName>
    </submittedName>
</protein>
<evidence type="ECO:0000256" key="3">
    <source>
        <dbReference type="ARBA" id="ARBA00022490"/>
    </source>
</evidence>
<evidence type="ECO:0000313" key="7">
    <source>
        <dbReference type="Proteomes" id="UP000566819"/>
    </source>
</evidence>
<dbReference type="EMBL" id="JAAMPI010001268">
    <property type="protein sequence ID" value="KAF4625910.1"/>
    <property type="molecule type" value="Genomic_DNA"/>
</dbReference>
<dbReference type="Gene3D" id="3.40.50.720">
    <property type="entry name" value="NAD(P)-binding Rossmann-like Domain"/>
    <property type="match status" value="1"/>
</dbReference>
<comment type="subcellular location">
    <subcellularLocation>
        <location evidence="1">Cytoplasm</location>
    </subcellularLocation>
</comment>
<keyword evidence="7" id="KW-1185">Reference proteome</keyword>
<dbReference type="Proteomes" id="UP000566819">
    <property type="component" value="Unassembled WGS sequence"/>
</dbReference>
<dbReference type="PANTHER" id="PTHR21373:SF0">
    <property type="entry name" value="N-ALPHA-ACETYLTRANSFERASE 35, NATC AUXILIARY SUBUNIT"/>
    <property type="match status" value="1"/>
</dbReference>
<comment type="caution">
    <text evidence="6">The sequence shown here is derived from an EMBL/GenBank/DDBJ whole genome shotgun (WGS) entry which is preliminary data.</text>
</comment>
<dbReference type="OrthoDB" id="269405at2759"/>
<dbReference type="SUPFAM" id="SSF51735">
    <property type="entry name" value="NAD(P)-binding Rossmann-fold domains"/>
    <property type="match status" value="1"/>
</dbReference>